<evidence type="ECO:0000256" key="1">
    <source>
        <dbReference type="SAM" id="MobiDB-lite"/>
    </source>
</evidence>
<feature type="region of interest" description="Disordered" evidence="1">
    <location>
        <begin position="32"/>
        <end position="53"/>
    </location>
</feature>
<keyword evidence="3" id="KW-1185">Reference proteome</keyword>
<comment type="caution">
    <text evidence="2">The sequence shown here is derived from an EMBL/GenBank/DDBJ whole genome shotgun (WGS) entry which is preliminary data.</text>
</comment>
<reference evidence="2 3" key="1">
    <citation type="submission" date="2017-02" db="EMBL/GenBank/DDBJ databases">
        <title>Draft genome of Saccharomonospora sp. 154.</title>
        <authorList>
            <person name="Alonso-Carmona G.S."/>
            <person name="De La Haba R."/>
            <person name="Vera-Gargallo B."/>
            <person name="Sandoval-Trujillo A.H."/>
            <person name="Ramirez-Duran N."/>
            <person name="Ventosa A."/>
        </authorList>
    </citation>
    <scope>NUCLEOTIDE SEQUENCE [LARGE SCALE GENOMIC DNA]</scope>
    <source>
        <strain evidence="2 3">LRS4.154</strain>
    </source>
</reference>
<accession>A0A1V9ABR1</accession>
<sequence>MQYLSQGGVSSLETSRAAWELDARVDQAFRRAREARQQMQDAESRLAAKSAPPTDEEIERIRLFVLGHARTPEWERVIELINRGLLSWREVTDGLATGRLDHRVAAAFDSLSKVPPASEAALAEIGVIRTEPADDEPEPPTPGRPVARGPREDDDEESFFDDPLARGR</sequence>
<evidence type="ECO:0000313" key="2">
    <source>
        <dbReference type="EMBL" id="OQO94569.1"/>
    </source>
</evidence>
<feature type="region of interest" description="Disordered" evidence="1">
    <location>
        <begin position="128"/>
        <end position="168"/>
    </location>
</feature>
<gene>
    <name evidence="2" type="ORF">B1813_00145</name>
</gene>
<dbReference type="EMBL" id="MWIH01000002">
    <property type="protein sequence ID" value="OQO94569.1"/>
    <property type="molecule type" value="Genomic_DNA"/>
</dbReference>
<name>A0A1V9ABR1_SACPI</name>
<dbReference type="AlphaFoldDB" id="A0A1V9ABR1"/>
<organism evidence="2 3">
    <name type="scientific">Saccharomonospora piscinae</name>
    <dbReference type="NCBI Taxonomy" id="687388"/>
    <lineage>
        <taxon>Bacteria</taxon>
        <taxon>Bacillati</taxon>
        <taxon>Actinomycetota</taxon>
        <taxon>Actinomycetes</taxon>
        <taxon>Pseudonocardiales</taxon>
        <taxon>Pseudonocardiaceae</taxon>
        <taxon>Saccharomonospora</taxon>
    </lineage>
</organism>
<protein>
    <submittedName>
        <fullName evidence="2">Uncharacterized protein</fullName>
    </submittedName>
</protein>
<proteinExistence type="predicted"/>
<dbReference type="RefSeq" id="WP_081190020.1">
    <property type="nucleotide sequence ID" value="NZ_MWIH01000002.1"/>
</dbReference>
<dbReference type="Proteomes" id="UP000192591">
    <property type="component" value="Unassembled WGS sequence"/>
</dbReference>
<dbReference type="STRING" id="1962155.B1813_00145"/>
<feature type="compositionally biased region" description="Basic and acidic residues" evidence="1">
    <location>
        <begin position="32"/>
        <end position="46"/>
    </location>
</feature>
<evidence type="ECO:0000313" key="3">
    <source>
        <dbReference type="Proteomes" id="UP000192591"/>
    </source>
</evidence>